<evidence type="ECO:0000256" key="1">
    <source>
        <dbReference type="ARBA" id="ARBA00005690"/>
    </source>
</evidence>
<dbReference type="Gene3D" id="2.40.50.140">
    <property type="entry name" value="Nucleic acid-binding proteins"/>
    <property type="match status" value="1"/>
</dbReference>
<proteinExistence type="inferred from homology"/>
<dbReference type="EMBL" id="JASCZI010060753">
    <property type="protein sequence ID" value="MED6135787.1"/>
    <property type="molecule type" value="Genomic_DNA"/>
</dbReference>
<dbReference type="Pfam" id="PF08646">
    <property type="entry name" value="Rep_fac-A_C"/>
    <property type="match status" value="1"/>
</dbReference>
<evidence type="ECO:0000259" key="6">
    <source>
        <dbReference type="Pfam" id="PF08646"/>
    </source>
</evidence>
<evidence type="ECO:0000313" key="8">
    <source>
        <dbReference type="Proteomes" id="UP001341840"/>
    </source>
</evidence>
<evidence type="ECO:0000256" key="2">
    <source>
        <dbReference type="ARBA" id="ARBA00022723"/>
    </source>
</evidence>
<keyword evidence="8" id="KW-1185">Reference proteome</keyword>
<feature type="domain" description="Replication factor A C-terminal" evidence="6">
    <location>
        <begin position="11"/>
        <end position="144"/>
    </location>
</feature>
<protein>
    <recommendedName>
        <fullName evidence="6">Replication factor A C-terminal domain-containing protein</fullName>
    </recommendedName>
</protein>
<keyword evidence="2" id="KW-0479">Metal-binding</keyword>
<dbReference type="InterPro" id="IPR013955">
    <property type="entry name" value="Rep_factor-A_C"/>
</dbReference>
<reference evidence="7 8" key="1">
    <citation type="journal article" date="2023" name="Plants (Basel)">
        <title>Bridging the Gap: Combining Genomics and Transcriptomics Approaches to Understand Stylosanthes scabra, an Orphan Legume from the Brazilian Caatinga.</title>
        <authorList>
            <person name="Ferreira-Neto J.R.C."/>
            <person name="da Silva M.D."/>
            <person name="Binneck E."/>
            <person name="de Melo N.F."/>
            <person name="da Silva R.H."/>
            <person name="de Melo A.L.T.M."/>
            <person name="Pandolfi V."/>
            <person name="Bustamante F.O."/>
            <person name="Brasileiro-Vidal A.C."/>
            <person name="Benko-Iseppon A.M."/>
        </authorList>
    </citation>
    <scope>NUCLEOTIDE SEQUENCE [LARGE SCALE GENOMIC DNA]</scope>
    <source>
        <tissue evidence="7">Leaves</tissue>
    </source>
</reference>
<sequence length="221" mass="25069">MVVIDENKSTYVSIGTVVEFTPEKSWWYMGCKSCKYELKKGANFYSCRMCGDGIQTFEPRYSLHLKVDDETDIASFIIYETVRDAFVGVTADNLRSTHLLRGGAKDEFPKELDVFIGKKFLFKVIVKLENINAFQPVSISVVKLCDEESIIHAFVEKYNIDNVPLIENNNESLMLTQNSNCQEISKVSETKAVDDSSVLLQNLRRNILPVLALMILSMITT</sequence>
<keyword evidence="5" id="KW-0238">DNA-binding</keyword>
<evidence type="ECO:0000256" key="5">
    <source>
        <dbReference type="ARBA" id="ARBA00023125"/>
    </source>
</evidence>
<dbReference type="PANTHER" id="PTHR47165:SF4">
    <property type="entry name" value="OS03G0429900 PROTEIN"/>
    <property type="match status" value="1"/>
</dbReference>
<dbReference type="PANTHER" id="PTHR47165">
    <property type="entry name" value="OS03G0429900 PROTEIN"/>
    <property type="match status" value="1"/>
</dbReference>
<organism evidence="7 8">
    <name type="scientific">Stylosanthes scabra</name>
    <dbReference type="NCBI Taxonomy" id="79078"/>
    <lineage>
        <taxon>Eukaryota</taxon>
        <taxon>Viridiplantae</taxon>
        <taxon>Streptophyta</taxon>
        <taxon>Embryophyta</taxon>
        <taxon>Tracheophyta</taxon>
        <taxon>Spermatophyta</taxon>
        <taxon>Magnoliopsida</taxon>
        <taxon>eudicotyledons</taxon>
        <taxon>Gunneridae</taxon>
        <taxon>Pentapetalae</taxon>
        <taxon>rosids</taxon>
        <taxon>fabids</taxon>
        <taxon>Fabales</taxon>
        <taxon>Fabaceae</taxon>
        <taxon>Papilionoideae</taxon>
        <taxon>50 kb inversion clade</taxon>
        <taxon>dalbergioids sensu lato</taxon>
        <taxon>Dalbergieae</taxon>
        <taxon>Pterocarpus clade</taxon>
        <taxon>Stylosanthes</taxon>
    </lineage>
</organism>
<evidence type="ECO:0000256" key="4">
    <source>
        <dbReference type="ARBA" id="ARBA00022833"/>
    </source>
</evidence>
<name>A0ABU6SHA7_9FABA</name>
<evidence type="ECO:0000313" key="7">
    <source>
        <dbReference type="EMBL" id="MED6135787.1"/>
    </source>
</evidence>
<evidence type="ECO:0000256" key="3">
    <source>
        <dbReference type="ARBA" id="ARBA00022771"/>
    </source>
</evidence>
<dbReference type="CDD" id="cd04476">
    <property type="entry name" value="RPA1_DBD_C"/>
    <property type="match status" value="1"/>
</dbReference>
<keyword evidence="4" id="KW-0862">Zinc</keyword>
<dbReference type="Proteomes" id="UP001341840">
    <property type="component" value="Unassembled WGS sequence"/>
</dbReference>
<dbReference type="InterPro" id="IPR012340">
    <property type="entry name" value="NA-bd_OB-fold"/>
</dbReference>
<comment type="caution">
    <text evidence="7">The sequence shown here is derived from an EMBL/GenBank/DDBJ whole genome shotgun (WGS) entry which is preliminary data.</text>
</comment>
<dbReference type="SUPFAM" id="SSF50249">
    <property type="entry name" value="Nucleic acid-binding proteins"/>
    <property type="match status" value="1"/>
</dbReference>
<comment type="similarity">
    <text evidence="1">Belongs to the replication factor A protein 1 family.</text>
</comment>
<dbReference type="InterPro" id="IPR047192">
    <property type="entry name" value="Euk_RPA1_DBD_C"/>
</dbReference>
<keyword evidence="3" id="KW-0863">Zinc-finger</keyword>
<accession>A0ABU6SHA7</accession>
<gene>
    <name evidence="7" type="ORF">PIB30_049865</name>
</gene>